<evidence type="ECO:0000313" key="2">
    <source>
        <dbReference type="Proteomes" id="UP001152795"/>
    </source>
</evidence>
<dbReference type="Proteomes" id="UP001152795">
    <property type="component" value="Unassembled WGS sequence"/>
</dbReference>
<proteinExistence type="predicted"/>
<organism evidence="1 2">
    <name type="scientific">Paramuricea clavata</name>
    <name type="common">Red gorgonian</name>
    <name type="synonym">Violescent sea-whip</name>
    <dbReference type="NCBI Taxonomy" id="317549"/>
    <lineage>
        <taxon>Eukaryota</taxon>
        <taxon>Metazoa</taxon>
        <taxon>Cnidaria</taxon>
        <taxon>Anthozoa</taxon>
        <taxon>Octocorallia</taxon>
        <taxon>Malacalcyonacea</taxon>
        <taxon>Plexauridae</taxon>
        <taxon>Paramuricea</taxon>
    </lineage>
</organism>
<gene>
    <name evidence="1" type="ORF">PACLA_8A086672</name>
</gene>
<reference evidence="1" key="1">
    <citation type="submission" date="2020-04" db="EMBL/GenBank/DDBJ databases">
        <authorList>
            <person name="Alioto T."/>
            <person name="Alioto T."/>
            <person name="Gomez Garrido J."/>
        </authorList>
    </citation>
    <scope>NUCLEOTIDE SEQUENCE</scope>
    <source>
        <strain evidence="1">A484AB</strain>
    </source>
</reference>
<sequence>MSENDVQSLNSDFSRLNVSDSAECLLLEEMREMLTQEWIAFLADNKRGKSLSRIRAGAPAAGELSRIVRVMQRKMSGDKYLKMQTCIREFRDLPGVIAMEDTLLKLSVHLETAPPETGEVKNYSKRVLWLEAFCHITGTLVGQMDVILSFLKGRETREVLKKTKDLLASTSAHSIQSRSSVNSTAQPQADDNLNSLPGYCIIL</sequence>
<keyword evidence="2" id="KW-1185">Reference proteome</keyword>
<dbReference type="AlphaFoldDB" id="A0A6S7JLS0"/>
<accession>A0A6S7JLS0</accession>
<name>A0A6S7JLS0_PARCT</name>
<protein>
    <submittedName>
        <fullName evidence="1">Uncharacterized protein</fullName>
    </submittedName>
</protein>
<comment type="caution">
    <text evidence="1">The sequence shown here is derived from an EMBL/GenBank/DDBJ whole genome shotgun (WGS) entry which is preliminary data.</text>
</comment>
<evidence type="ECO:0000313" key="1">
    <source>
        <dbReference type="EMBL" id="CAB4017512.1"/>
    </source>
</evidence>
<dbReference type="EMBL" id="CACRXK020009575">
    <property type="protein sequence ID" value="CAB4017512.1"/>
    <property type="molecule type" value="Genomic_DNA"/>
</dbReference>